<dbReference type="InterPro" id="IPR015338">
    <property type="entry name" value="GT64_dom"/>
</dbReference>
<dbReference type="AlphaFoldDB" id="A0A8J2NZW1"/>
<dbReference type="OrthoDB" id="5954868at2759"/>
<evidence type="ECO:0000256" key="1">
    <source>
        <dbReference type="ARBA" id="ARBA00004370"/>
    </source>
</evidence>
<evidence type="ECO:0000313" key="6">
    <source>
        <dbReference type="EMBL" id="CAG7719164.1"/>
    </source>
</evidence>
<dbReference type="EMBL" id="CAJVCH010059119">
    <property type="protein sequence ID" value="CAG7719164.1"/>
    <property type="molecule type" value="Genomic_DNA"/>
</dbReference>
<comment type="subcellular location">
    <subcellularLocation>
        <location evidence="1">Membrane</location>
    </subcellularLocation>
</comment>
<keyword evidence="4" id="KW-1015">Disulfide bond</keyword>
<dbReference type="GO" id="GO:0016020">
    <property type="term" value="C:membrane"/>
    <property type="evidence" value="ECO:0007669"/>
    <property type="project" value="UniProtKB-SubCell"/>
</dbReference>
<feature type="domain" description="Glycosyl transferase 64" evidence="5">
    <location>
        <begin position="174"/>
        <end position="408"/>
    </location>
</feature>
<organism evidence="6 7">
    <name type="scientific">Allacma fusca</name>
    <dbReference type="NCBI Taxonomy" id="39272"/>
    <lineage>
        <taxon>Eukaryota</taxon>
        <taxon>Metazoa</taxon>
        <taxon>Ecdysozoa</taxon>
        <taxon>Arthropoda</taxon>
        <taxon>Hexapoda</taxon>
        <taxon>Collembola</taxon>
        <taxon>Symphypleona</taxon>
        <taxon>Sminthuridae</taxon>
        <taxon>Allacma</taxon>
    </lineage>
</organism>
<protein>
    <recommendedName>
        <fullName evidence="5">Glycosyl transferase 64 domain-containing protein</fullName>
    </recommendedName>
</protein>
<evidence type="ECO:0000256" key="4">
    <source>
        <dbReference type="ARBA" id="ARBA00023157"/>
    </source>
</evidence>
<evidence type="ECO:0000313" key="7">
    <source>
        <dbReference type="Proteomes" id="UP000708208"/>
    </source>
</evidence>
<name>A0A8J2NZW1_9HEXA</name>
<keyword evidence="2" id="KW-0808">Transferase</keyword>
<evidence type="ECO:0000256" key="2">
    <source>
        <dbReference type="ARBA" id="ARBA00022679"/>
    </source>
</evidence>
<gene>
    <name evidence="6" type="ORF">AFUS01_LOCUS8502</name>
</gene>
<dbReference type="PANTHER" id="PTHR48261">
    <property type="entry name" value="ACETYLGLUCOSAMINYLTRANSFERASE"/>
    <property type="match status" value="1"/>
</dbReference>
<proteinExistence type="predicted"/>
<comment type="caution">
    <text evidence="6">The sequence shown here is derived from an EMBL/GenBank/DDBJ whole genome shotgun (WGS) entry which is preliminary data.</text>
</comment>
<dbReference type="PANTHER" id="PTHR48261:SF4">
    <property type="entry name" value="EXOSTOSIN LIKE GLYCOSYLTRANSFERASE 3"/>
    <property type="match status" value="1"/>
</dbReference>
<dbReference type="GO" id="GO:1901135">
    <property type="term" value="P:carbohydrate derivative metabolic process"/>
    <property type="evidence" value="ECO:0007669"/>
    <property type="project" value="UniProtKB-ARBA"/>
</dbReference>
<sequence length="445" mass="51913">MLTLPLSRIPEIPYLLKSFTDLDIYEYRTNGRKFFNKYFSSVPNVIDTLLATLRTRFGMMSPEFTNSIASDIHFELPSTMLNELRGFSEENNRTGILNGRKSSVGFKKNFSSVTLERYKFWNSYQLPFNSLPYNAWSPALPSEEKFINFSSPSLPSTEVAFSRSLGGNYPYEQFTIVVLTYKRENILLEFLTKLNGTKFLHKVIVVWNSPHFPTPDLKWPDIGVEIHVIIMRKNSLNNRFIPYDAIETEAVLSLDDDVSLSHVELLFGFRIWRENRDQIVGFPGRYHRWSEKLRTWAYVSGSCELSMILAGAAFFHKMYSYLYTYEMPRVIREHVSAKMNCEDIALNFLVSHVTRKPPIRVMKKSSFGCRNCKSSLHDRGSHYRERRNCLNLFAQIYGYIPLLHTQFWAEGLLPLKIFPQDVYNCSRPRDEIEHVQRATTVKYPV</sequence>
<accession>A0A8J2NZW1</accession>
<dbReference type="GO" id="GO:0016757">
    <property type="term" value="F:glycosyltransferase activity"/>
    <property type="evidence" value="ECO:0007669"/>
    <property type="project" value="InterPro"/>
</dbReference>
<reference evidence="6" key="1">
    <citation type="submission" date="2021-06" db="EMBL/GenBank/DDBJ databases">
        <authorList>
            <person name="Hodson N. C."/>
            <person name="Mongue J. A."/>
            <person name="Jaron S. K."/>
        </authorList>
    </citation>
    <scope>NUCLEOTIDE SEQUENCE</scope>
</reference>
<dbReference type="Proteomes" id="UP000708208">
    <property type="component" value="Unassembled WGS sequence"/>
</dbReference>
<dbReference type="Pfam" id="PF09258">
    <property type="entry name" value="Glyco_transf_64"/>
    <property type="match status" value="1"/>
</dbReference>
<dbReference type="InterPro" id="IPR004263">
    <property type="entry name" value="Exostosin"/>
</dbReference>
<evidence type="ECO:0000259" key="5">
    <source>
        <dbReference type="Pfam" id="PF09258"/>
    </source>
</evidence>
<keyword evidence="7" id="KW-1185">Reference proteome</keyword>
<keyword evidence="3" id="KW-0472">Membrane</keyword>
<evidence type="ECO:0000256" key="3">
    <source>
        <dbReference type="ARBA" id="ARBA00023136"/>
    </source>
</evidence>